<organism evidence="2 3">
    <name type="scientific">Schinkia azotoformans MEV2011</name>
    <dbReference type="NCBI Taxonomy" id="1348973"/>
    <lineage>
        <taxon>Bacteria</taxon>
        <taxon>Bacillati</taxon>
        <taxon>Bacillota</taxon>
        <taxon>Bacilli</taxon>
        <taxon>Bacillales</taxon>
        <taxon>Bacillaceae</taxon>
        <taxon>Calidifontibacillus/Schinkia group</taxon>
        <taxon>Schinkia</taxon>
    </lineage>
</organism>
<keyword evidence="1" id="KW-1133">Transmembrane helix</keyword>
<evidence type="ECO:0000313" key="3">
    <source>
        <dbReference type="Proteomes" id="UP000027936"/>
    </source>
</evidence>
<keyword evidence="1" id="KW-0472">Membrane</keyword>
<accession>A0A072NJV5</accession>
<comment type="caution">
    <text evidence="2">The sequence shown here is derived from an EMBL/GenBank/DDBJ whole genome shotgun (WGS) entry which is preliminary data.</text>
</comment>
<feature type="transmembrane region" description="Helical" evidence="1">
    <location>
        <begin position="75"/>
        <end position="96"/>
    </location>
</feature>
<feature type="transmembrane region" description="Helical" evidence="1">
    <location>
        <begin position="12"/>
        <end position="29"/>
    </location>
</feature>
<dbReference type="Proteomes" id="UP000027936">
    <property type="component" value="Unassembled WGS sequence"/>
</dbReference>
<feature type="transmembrane region" description="Helical" evidence="1">
    <location>
        <begin position="49"/>
        <end position="68"/>
    </location>
</feature>
<protein>
    <submittedName>
        <fullName evidence="2">Uncharacterized protein</fullName>
    </submittedName>
</protein>
<evidence type="ECO:0000256" key="1">
    <source>
        <dbReference type="SAM" id="Phobius"/>
    </source>
</evidence>
<name>A0A072NJV5_SCHAZ</name>
<proteinExistence type="predicted"/>
<gene>
    <name evidence="2" type="ORF">M670_03590</name>
</gene>
<dbReference type="AlphaFoldDB" id="A0A072NJV5"/>
<sequence>MKIVGTQYLRIIYLEFLDWNVVILYFPFYSNRLYQIVFKIRKEFVLCLYYIYHYFHPTTIFVISLIKIKKSEINHILSFFIEFYFCGTQFPVLWLAQPRVPSHKKRIEKLSSLPFVASKIHFVPNNLIQNRH</sequence>
<dbReference type="EMBL" id="JJRY01000017">
    <property type="protein sequence ID" value="KEF37168.1"/>
    <property type="molecule type" value="Genomic_DNA"/>
</dbReference>
<keyword evidence="1" id="KW-0812">Transmembrane</keyword>
<evidence type="ECO:0000313" key="2">
    <source>
        <dbReference type="EMBL" id="KEF37168.1"/>
    </source>
</evidence>
<reference evidence="2 3" key="1">
    <citation type="submission" date="2014-04" db="EMBL/GenBank/DDBJ databases">
        <title>Draft genome sequence of Bacillus azotoformans MEV2011, a (co-) denitrifying strain unable to grow in the presence of oxygen.</title>
        <authorList>
            <person name="Nielsen M."/>
            <person name="Schreiber L."/>
            <person name="Finster K."/>
            <person name="Schramm A."/>
        </authorList>
    </citation>
    <scope>NUCLEOTIDE SEQUENCE [LARGE SCALE GENOMIC DNA]</scope>
    <source>
        <strain evidence="2 3">MEV2011</strain>
    </source>
</reference>